<dbReference type="EMBL" id="LT962688">
    <property type="protein sequence ID" value="SOR27622.1"/>
    <property type="molecule type" value="Genomic_DNA"/>
</dbReference>
<evidence type="ECO:0000313" key="1">
    <source>
        <dbReference type="EMBL" id="SOR27622.1"/>
    </source>
</evidence>
<gene>
    <name evidence="1" type="ORF">TK0001_1020</name>
</gene>
<accession>A0A2N9AK50</accession>
<name>A0A2N9AK50_METEX</name>
<proteinExistence type="predicted"/>
<evidence type="ECO:0000313" key="2">
    <source>
        <dbReference type="Proteomes" id="UP000233769"/>
    </source>
</evidence>
<organism evidence="1 2">
    <name type="scientific">Methylorubrum extorquens</name>
    <name type="common">Methylobacterium dichloromethanicum</name>
    <name type="synonym">Methylobacterium extorquens</name>
    <dbReference type="NCBI Taxonomy" id="408"/>
    <lineage>
        <taxon>Bacteria</taxon>
        <taxon>Pseudomonadati</taxon>
        <taxon>Pseudomonadota</taxon>
        <taxon>Alphaproteobacteria</taxon>
        <taxon>Hyphomicrobiales</taxon>
        <taxon>Methylobacteriaceae</taxon>
        <taxon>Methylorubrum</taxon>
    </lineage>
</organism>
<protein>
    <submittedName>
        <fullName evidence="1">Uncharacterized protein</fullName>
    </submittedName>
</protein>
<dbReference type="Proteomes" id="UP000233769">
    <property type="component" value="Chromosome tk0001"/>
</dbReference>
<sequence>MESLLRHHYSALFCLPKRFSGKHIVSIIAEPSPFRPDKAKDAIEGDGDFLLPICAPKPGLLMGESLAVIVLTTVEGQRVGVPLGMQGLSDLHQVTREALRMLQAEDGDTVQ</sequence>
<dbReference type="AlphaFoldDB" id="A0A2N9AK50"/>
<reference evidence="2" key="1">
    <citation type="submission" date="2017-10" db="EMBL/GenBank/DDBJ databases">
        <authorList>
            <person name="Regsiter A."/>
            <person name="William W."/>
        </authorList>
    </citation>
    <scope>NUCLEOTIDE SEQUENCE [LARGE SCALE GENOMIC DNA]</scope>
</reference>